<comment type="caution">
    <text evidence="2">The sequence shown here is derived from an EMBL/GenBank/DDBJ whole genome shotgun (WGS) entry which is preliminary data.</text>
</comment>
<sequence length="292" mass="31934">MLHLKSGKNESTQRLTPSTIDYVKDIVKSFVNSTSSEDHLYCSTHKTPLQIALDAINFYEVYEGLKSLGATRYLSKSRLPSSIGLKNVSLMKLKDVIRSSENSLKHDPAQINETLTGHVQGLGLSIAPVPGDGDCFFSSVAFYVSNLLTATSPHADIVNHLNSMGLSADMAITELARVLRALIVEEWTGPNAEEYMNFIEEDVDFNLEAKKYRSEGLFHDPLEDLMPMAMSNVLNLPLCISTSESHTPVISVCPLRTVSGSVPIMLAYTSSGPGHYDTLFSMKPLSNSTGSL</sequence>
<evidence type="ECO:0000313" key="2">
    <source>
        <dbReference type="EMBL" id="CAH3021824.1"/>
    </source>
</evidence>
<reference evidence="2 3" key="1">
    <citation type="submission" date="2022-05" db="EMBL/GenBank/DDBJ databases">
        <authorList>
            <consortium name="Genoscope - CEA"/>
            <person name="William W."/>
        </authorList>
    </citation>
    <scope>NUCLEOTIDE SEQUENCE [LARGE SCALE GENOMIC DNA]</scope>
</reference>
<dbReference type="CDD" id="cd22744">
    <property type="entry name" value="OTU"/>
    <property type="match status" value="1"/>
</dbReference>
<dbReference type="Proteomes" id="UP001159427">
    <property type="component" value="Unassembled WGS sequence"/>
</dbReference>
<protein>
    <recommendedName>
        <fullName evidence="1">OTU domain-containing protein</fullName>
    </recommendedName>
</protein>
<name>A0ABN8M252_9CNID</name>
<keyword evidence="3" id="KW-1185">Reference proteome</keyword>
<dbReference type="PROSITE" id="PS50802">
    <property type="entry name" value="OTU"/>
    <property type="match status" value="1"/>
</dbReference>
<evidence type="ECO:0000313" key="3">
    <source>
        <dbReference type="Proteomes" id="UP001159427"/>
    </source>
</evidence>
<gene>
    <name evidence="2" type="ORF">PEVE_00012916</name>
</gene>
<dbReference type="InterPro" id="IPR038765">
    <property type="entry name" value="Papain-like_cys_pep_sf"/>
</dbReference>
<proteinExistence type="predicted"/>
<dbReference type="EMBL" id="CALNXI010000196">
    <property type="protein sequence ID" value="CAH3021824.1"/>
    <property type="molecule type" value="Genomic_DNA"/>
</dbReference>
<organism evidence="2 3">
    <name type="scientific">Porites evermanni</name>
    <dbReference type="NCBI Taxonomy" id="104178"/>
    <lineage>
        <taxon>Eukaryota</taxon>
        <taxon>Metazoa</taxon>
        <taxon>Cnidaria</taxon>
        <taxon>Anthozoa</taxon>
        <taxon>Hexacorallia</taxon>
        <taxon>Scleractinia</taxon>
        <taxon>Fungiina</taxon>
        <taxon>Poritidae</taxon>
        <taxon>Porites</taxon>
    </lineage>
</organism>
<accession>A0ABN8M252</accession>
<dbReference type="Gene3D" id="3.90.70.80">
    <property type="match status" value="1"/>
</dbReference>
<feature type="domain" description="OTU" evidence="1">
    <location>
        <begin position="124"/>
        <end position="282"/>
    </location>
</feature>
<evidence type="ECO:0000259" key="1">
    <source>
        <dbReference type="PROSITE" id="PS50802"/>
    </source>
</evidence>
<dbReference type="InterPro" id="IPR003323">
    <property type="entry name" value="OTU_dom"/>
</dbReference>
<dbReference type="SUPFAM" id="SSF54001">
    <property type="entry name" value="Cysteine proteinases"/>
    <property type="match status" value="1"/>
</dbReference>